<evidence type="ECO:0000256" key="2">
    <source>
        <dbReference type="ARBA" id="ARBA00022741"/>
    </source>
</evidence>
<dbReference type="PANTHER" id="PTHR42794">
    <property type="entry name" value="HEMIN IMPORT ATP-BINDING PROTEIN HMUV"/>
    <property type="match status" value="1"/>
</dbReference>
<keyword evidence="3" id="KW-0067">ATP-binding</keyword>
<evidence type="ECO:0000256" key="1">
    <source>
        <dbReference type="ARBA" id="ARBA00022448"/>
    </source>
</evidence>
<comment type="caution">
    <text evidence="7">The sequence shown here is derived from an EMBL/GenBank/DDBJ whole genome shotgun (WGS) entry which is preliminary data.</text>
</comment>
<dbReference type="SMART" id="SM00382">
    <property type="entry name" value="AAA"/>
    <property type="match status" value="1"/>
</dbReference>
<organism evidence="7 8">
    <name type="scientific">Candidatus Aquitaenariimonas noxiae</name>
    <dbReference type="NCBI Taxonomy" id="1974741"/>
    <lineage>
        <taxon>Bacteria</taxon>
        <taxon>Pseudomonadati</taxon>
        <taxon>Candidatus Omnitrophota</taxon>
        <taxon>Candidatus Aquitaenariimonas</taxon>
    </lineage>
</organism>
<reference evidence="7 8" key="1">
    <citation type="submission" date="2017-09" db="EMBL/GenBank/DDBJ databases">
        <title>Depth-based differentiation of microbial function through sediment-hosted aquifers and enrichment of novel symbionts in the deep terrestrial subsurface.</title>
        <authorList>
            <person name="Probst A.J."/>
            <person name="Ladd B."/>
            <person name="Jarett J.K."/>
            <person name="Geller-Mcgrath D.E."/>
            <person name="Sieber C.M."/>
            <person name="Emerson J.B."/>
            <person name="Anantharaman K."/>
            <person name="Thomas B.C."/>
            <person name="Malmstrom R."/>
            <person name="Stieglmeier M."/>
            <person name="Klingl A."/>
            <person name="Woyke T."/>
            <person name="Ryan C.M."/>
            <person name="Banfield J.F."/>
        </authorList>
    </citation>
    <scope>NUCLEOTIDE SEQUENCE [LARGE SCALE GENOMIC DNA]</scope>
    <source>
        <strain evidence="7">CG07_land_8_20_14_0_80_42_15</strain>
    </source>
</reference>
<keyword evidence="4" id="KW-1278">Translocase</keyword>
<dbReference type="FunFam" id="3.40.50.300:FF:000134">
    <property type="entry name" value="Iron-enterobactin ABC transporter ATP-binding protein"/>
    <property type="match status" value="1"/>
</dbReference>
<feature type="domain" description="ABC transporter" evidence="6">
    <location>
        <begin position="5"/>
        <end position="242"/>
    </location>
</feature>
<dbReference type="Pfam" id="PF00005">
    <property type="entry name" value="ABC_tran"/>
    <property type="match status" value="1"/>
</dbReference>
<proteinExistence type="predicted"/>
<dbReference type="Gene3D" id="3.40.50.300">
    <property type="entry name" value="P-loop containing nucleotide triphosphate hydrolases"/>
    <property type="match status" value="1"/>
</dbReference>
<evidence type="ECO:0000256" key="3">
    <source>
        <dbReference type="ARBA" id="ARBA00022840"/>
    </source>
</evidence>
<dbReference type="Proteomes" id="UP000230052">
    <property type="component" value="Unassembled WGS sequence"/>
</dbReference>
<comment type="function">
    <text evidence="5">Part of the ABC transporter complex HmuTUV involved in hemin import. Responsible for energy coupling to the transport system.</text>
</comment>
<gene>
    <name evidence="7" type="ORF">COS99_04335</name>
</gene>
<sequence length="268" mass="30280">MDVLLKADNISGGYNNKEAVIRDVSLEVKRGDFLGIIGPNGSGKSTLLRLMTHVLIPQKGKVTLEGKDITRMNLKEFSRKAAFVPQETLINFSFKVQEIVLMGRIPHLKRLQFETKKDFLAAEDALSLTDALYLKDKEIDRLSSGERQRVIIAKALAQEPVLLFLDEPTSHLDIGHQIQILDLLKKLNQEKKLTIVIVLHDLNLVSEYCDRIVLLNEGRIFCEGTPSEVLTYQNIEAVYKTIVVVNKNPISFKPYVVLVSGNRVCRRD</sequence>
<protein>
    <submittedName>
        <fullName evidence="7">ABC transporter</fullName>
    </submittedName>
</protein>
<evidence type="ECO:0000313" key="8">
    <source>
        <dbReference type="Proteomes" id="UP000230052"/>
    </source>
</evidence>
<evidence type="ECO:0000259" key="6">
    <source>
        <dbReference type="PROSITE" id="PS50893"/>
    </source>
</evidence>
<dbReference type="InterPro" id="IPR003593">
    <property type="entry name" value="AAA+_ATPase"/>
</dbReference>
<dbReference type="InterPro" id="IPR003439">
    <property type="entry name" value="ABC_transporter-like_ATP-bd"/>
</dbReference>
<dbReference type="PROSITE" id="PS00211">
    <property type="entry name" value="ABC_TRANSPORTER_1"/>
    <property type="match status" value="1"/>
</dbReference>
<dbReference type="AlphaFoldDB" id="A0A2J0KSZ1"/>
<name>A0A2J0KSZ1_9BACT</name>
<keyword evidence="1" id="KW-0813">Transport</keyword>
<evidence type="ECO:0000256" key="5">
    <source>
        <dbReference type="ARBA" id="ARBA00037066"/>
    </source>
</evidence>
<dbReference type="PANTHER" id="PTHR42794:SF1">
    <property type="entry name" value="HEMIN IMPORT ATP-BINDING PROTEIN HMUV"/>
    <property type="match status" value="1"/>
</dbReference>
<dbReference type="GO" id="GO:0016887">
    <property type="term" value="F:ATP hydrolysis activity"/>
    <property type="evidence" value="ECO:0007669"/>
    <property type="project" value="InterPro"/>
</dbReference>
<dbReference type="InterPro" id="IPR017871">
    <property type="entry name" value="ABC_transporter-like_CS"/>
</dbReference>
<dbReference type="GO" id="GO:0005524">
    <property type="term" value="F:ATP binding"/>
    <property type="evidence" value="ECO:0007669"/>
    <property type="project" value="UniProtKB-KW"/>
</dbReference>
<dbReference type="InterPro" id="IPR027417">
    <property type="entry name" value="P-loop_NTPase"/>
</dbReference>
<dbReference type="EMBL" id="PEWV01000041">
    <property type="protein sequence ID" value="PIU41628.1"/>
    <property type="molecule type" value="Genomic_DNA"/>
</dbReference>
<keyword evidence="2" id="KW-0547">Nucleotide-binding</keyword>
<dbReference type="CDD" id="cd03214">
    <property type="entry name" value="ABC_Iron-Siderophores_B12_Hemin"/>
    <property type="match status" value="1"/>
</dbReference>
<dbReference type="PROSITE" id="PS50893">
    <property type="entry name" value="ABC_TRANSPORTER_2"/>
    <property type="match status" value="1"/>
</dbReference>
<evidence type="ECO:0000256" key="4">
    <source>
        <dbReference type="ARBA" id="ARBA00022967"/>
    </source>
</evidence>
<evidence type="ECO:0000313" key="7">
    <source>
        <dbReference type="EMBL" id="PIU41628.1"/>
    </source>
</evidence>
<dbReference type="SUPFAM" id="SSF52540">
    <property type="entry name" value="P-loop containing nucleoside triphosphate hydrolases"/>
    <property type="match status" value="1"/>
</dbReference>
<accession>A0A2J0KSZ1</accession>